<dbReference type="InterPro" id="IPR050143">
    <property type="entry name" value="TRIM/RBCC"/>
</dbReference>
<gene>
    <name evidence="8" type="ORF">BOX15_Mlig032067g2</name>
</gene>
<dbReference type="EMBL" id="NIVC01001272">
    <property type="protein sequence ID" value="PAA70012.1"/>
    <property type="molecule type" value="Genomic_DNA"/>
</dbReference>
<evidence type="ECO:0000256" key="3">
    <source>
        <dbReference type="ARBA" id="ARBA00022771"/>
    </source>
</evidence>
<dbReference type="PROSITE" id="PS50089">
    <property type="entry name" value="ZF_RING_2"/>
    <property type="match status" value="1"/>
</dbReference>
<evidence type="ECO:0000256" key="6">
    <source>
        <dbReference type="SAM" id="MobiDB-lite"/>
    </source>
</evidence>
<dbReference type="InterPro" id="IPR013083">
    <property type="entry name" value="Znf_RING/FYVE/PHD"/>
</dbReference>
<dbReference type="OrthoDB" id="10066958at2759"/>
<comment type="caution">
    <text evidence="8">The sequence shown here is derived from an EMBL/GenBank/DDBJ whole genome shotgun (WGS) entry which is preliminary data.</text>
</comment>
<keyword evidence="2" id="KW-0479">Metal-binding</keyword>
<evidence type="ECO:0000256" key="5">
    <source>
        <dbReference type="PROSITE-ProRule" id="PRU00175"/>
    </source>
</evidence>
<keyword evidence="4" id="KW-0862">Zinc</keyword>
<evidence type="ECO:0000259" key="7">
    <source>
        <dbReference type="PROSITE" id="PS50089"/>
    </source>
</evidence>
<accession>A0A267FAI7</accession>
<feature type="region of interest" description="Disordered" evidence="6">
    <location>
        <begin position="276"/>
        <end position="303"/>
    </location>
</feature>
<name>A0A267FAI7_9PLAT</name>
<dbReference type="InterPro" id="IPR017907">
    <property type="entry name" value="Znf_RING_CS"/>
</dbReference>
<evidence type="ECO:0000256" key="1">
    <source>
        <dbReference type="ARBA" id="ARBA00008518"/>
    </source>
</evidence>
<dbReference type="InterPro" id="IPR001841">
    <property type="entry name" value="Znf_RING"/>
</dbReference>
<feature type="compositionally biased region" description="Low complexity" evidence="6">
    <location>
        <begin position="282"/>
        <end position="294"/>
    </location>
</feature>
<sequence>MADEEDLSCIICSNVYTDPRVLPCGHSFCSACIAQWRQNQPVCPNCRGPIGPVNPPRNTILANIVERFLQQQQHAASLLNACDKCGRSGPAVQVCRHCRHPLCGPCTVKHVQKLKVRTNDAINRLEPLLKKQEDRMDQLLNAQAEWTHAQASLAAVLAKVNNRLDLINSEVANRTDLIHSSREQFAAMKSALTVSAASATDAALLGRTIKNVNCLALKFNADDDQQSSSAAASNSSFSNRPELEGTSAEVDELITRLSVCVDVNNVSDTMVVSMATPEKPKQQPQQQPQPQQQQIPSTPSILGPGPPTKAILSKYYSNFPQQFTYYFTVVGSIVSLTVCSNTEGYLYGRGMVLSARTVAAAGEQASFKALPDEVILILEGVSPHTKLKAYGVDGSYKGNIDMKMPDGSGPSVSPNYNIAANDVTQLLAISLSKINQVLVTTLDGSHKLLVTNCCGLDLDNPLGTFLTDNNRVYIADFRNRRVCSVCCDTGQGVRVFKHNSLARVDRIAVAKDGTVLARVEPCHLVILKEQPEQLPARLPEIKRKFFHFQLDPFGDLVFTSGGGLQTGQLYVLRQPCVVPDSGGSSNPPEFKLIQWSDVKYSCVLRLKNGQILASAANKKEIHFF</sequence>
<evidence type="ECO:0000256" key="2">
    <source>
        <dbReference type="ARBA" id="ARBA00022723"/>
    </source>
</evidence>
<dbReference type="PROSITE" id="PS00518">
    <property type="entry name" value="ZF_RING_1"/>
    <property type="match status" value="1"/>
</dbReference>
<feature type="region of interest" description="Disordered" evidence="6">
    <location>
        <begin position="225"/>
        <end position="245"/>
    </location>
</feature>
<proteinExistence type="inferred from homology"/>
<dbReference type="InterPro" id="IPR018957">
    <property type="entry name" value="Znf_C3HC4_RING-type"/>
</dbReference>
<feature type="compositionally biased region" description="Low complexity" evidence="6">
    <location>
        <begin position="226"/>
        <end position="239"/>
    </location>
</feature>
<dbReference type="PANTHER" id="PTHR24103">
    <property type="entry name" value="E3 UBIQUITIN-PROTEIN LIGASE TRIM"/>
    <property type="match status" value="1"/>
</dbReference>
<evidence type="ECO:0000313" key="8">
    <source>
        <dbReference type="EMBL" id="PAA70012.1"/>
    </source>
</evidence>
<dbReference type="STRING" id="282301.A0A267FAI7"/>
<dbReference type="AlphaFoldDB" id="A0A267FAI7"/>
<protein>
    <recommendedName>
        <fullName evidence="7">RING-type domain-containing protein</fullName>
    </recommendedName>
</protein>
<evidence type="ECO:0000313" key="9">
    <source>
        <dbReference type="Proteomes" id="UP000215902"/>
    </source>
</evidence>
<organism evidence="8 9">
    <name type="scientific">Macrostomum lignano</name>
    <dbReference type="NCBI Taxonomy" id="282301"/>
    <lineage>
        <taxon>Eukaryota</taxon>
        <taxon>Metazoa</taxon>
        <taxon>Spiralia</taxon>
        <taxon>Lophotrochozoa</taxon>
        <taxon>Platyhelminthes</taxon>
        <taxon>Rhabditophora</taxon>
        <taxon>Macrostomorpha</taxon>
        <taxon>Macrostomida</taxon>
        <taxon>Macrostomidae</taxon>
        <taxon>Macrostomum</taxon>
    </lineage>
</organism>
<feature type="domain" description="RING-type" evidence="7">
    <location>
        <begin position="9"/>
        <end position="47"/>
    </location>
</feature>
<evidence type="ECO:0000256" key="4">
    <source>
        <dbReference type="ARBA" id="ARBA00022833"/>
    </source>
</evidence>
<dbReference type="Proteomes" id="UP000215902">
    <property type="component" value="Unassembled WGS sequence"/>
</dbReference>
<dbReference type="GO" id="GO:0008270">
    <property type="term" value="F:zinc ion binding"/>
    <property type="evidence" value="ECO:0007669"/>
    <property type="project" value="UniProtKB-KW"/>
</dbReference>
<keyword evidence="9" id="KW-1185">Reference proteome</keyword>
<keyword evidence="3 5" id="KW-0863">Zinc-finger</keyword>
<dbReference type="SMART" id="SM00184">
    <property type="entry name" value="RING"/>
    <property type="match status" value="1"/>
</dbReference>
<comment type="similarity">
    <text evidence="1">Belongs to the TRIM/RBCC family.</text>
</comment>
<reference evidence="8 9" key="1">
    <citation type="submission" date="2017-06" db="EMBL/GenBank/DDBJ databases">
        <title>A platform for efficient transgenesis in Macrostomum lignano, a flatworm model organism for stem cell research.</title>
        <authorList>
            <person name="Berezikov E."/>
        </authorList>
    </citation>
    <scope>NUCLEOTIDE SEQUENCE [LARGE SCALE GENOMIC DNA]</scope>
    <source>
        <strain evidence="8">DV1</strain>
        <tissue evidence="8">Whole organism</tissue>
    </source>
</reference>
<dbReference type="Pfam" id="PF00097">
    <property type="entry name" value="zf-C3HC4"/>
    <property type="match status" value="1"/>
</dbReference>
<dbReference type="InterPro" id="IPR011044">
    <property type="entry name" value="Quino_amine_DH_bsu"/>
</dbReference>
<dbReference type="SUPFAM" id="SSF57850">
    <property type="entry name" value="RING/U-box"/>
    <property type="match status" value="1"/>
</dbReference>
<dbReference type="Gene3D" id="3.30.40.10">
    <property type="entry name" value="Zinc/RING finger domain, C3HC4 (zinc finger)"/>
    <property type="match status" value="1"/>
</dbReference>
<dbReference type="SUPFAM" id="SSF50969">
    <property type="entry name" value="YVTN repeat-like/Quinoprotein amine dehydrogenase"/>
    <property type="match status" value="1"/>
</dbReference>